<evidence type="ECO:0000256" key="3">
    <source>
        <dbReference type="ARBA" id="ARBA00023242"/>
    </source>
</evidence>
<reference evidence="7" key="1">
    <citation type="submission" date="2023-03" db="EMBL/GenBank/DDBJ databases">
        <title>Mating type loci evolution in Malassezia.</title>
        <authorList>
            <person name="Coelho M.A."/>
        </authorList>
    </citation>
    <scope>NUCLEOTIDE SEQUENCE</scope>
    <source>
        <strain evidence="7">CBS 12830</strain>
    </source>
</reference>
<dbReference type="SMART" id="SM00879">
    <property type="entry name" value="Brix"/>
    <property type="match status" value="1"/>
</dbReference>
<dbReference type="Proteomes" id="UP001214415">
    <property type="component" value="Chromosome 8"/>
</dbReference>
<keyword evidence="8" id="KW-1185">Reference proteome</keyword>
<dbReference type="Pfam" id="PF04427">
    <property type="entry name" value="Brix"/>
    <property type="match status" value="1"/>
</dbReference>
<gene>
    <name evidence="7" type="primary">RPF2</name>
    <name evidence="7" type="ORF">MEQU1_003728</name>
</gene>
<organism evidence="7 8">
    <name type="scientific">Malassezia equina</name>
    <dbReference type="NCBI Taxonomy" id="1381935"/>
    <lineage>
        <taxon>Eukaryota</taxon>
        <taxon>Fungi</taxon>
        <taxon>Dikarya</taxon>
        <taxon>Basidiomycota</taxon>
        <taxon>Ustilaginomycotina</taxon>
        <taxon>Malasseziomycetes</taxon>
        <taxon>Malasseziales</taxon>
        <taxon>Malasseziaceae</taxon>
        <taxon>Malassezia</taxon>
    </lineage>
</organism>
<dbReference type="GO" id="GO:0000463">
    <property type="term" value="P:maturation of LSU-rRNA from tricistronic rRNA transcript (SSU-rRNA, 5.8S rRNA, LSU-rRNA)"/>
    <property type="evidence" value="ECO:0007669"/>
    <property type="project" value="TreeGrafter"/>
</dbReference>
<feature type="compositionally biased region" description="Basic and acidic residues" evidence="5">
    <location>
        <begin position="291"/>
        <end position="303"/>
    </location>
</feature>
<proteinExistence type="inferred from homology"/>
<dbReference type="EMBL" id="CP119907">
    <property type="protein sequence ID" value="WFD25019.1"/>
    <property type="molecule type" value="Genomic_DNA"/>
</dbReference>
<evidence type="ECO:0000313" key="8">
    <source>
        <dbReference type="Proteomes" id="UP001214415"/>
    </source>
</evidence>
<dbReference type="GO" id="GO:0005730">
    <property type="term" value="C:nucleolus"/>
    <property type="evidence" value="ECO:0007669"/>
    <property type="project" value="UniProtKB-SubCell"/>
</dbReference>
<evidence type="ECO:0000256" key="1">
    <source>
        <dbReference type="ARBA" id="ARBA00004604"/>
    </source>
</evidence>
<dbReference type="InterPro" id="IPR039770">
    <property type="entry name" value="Rpf2"/>
</dbReference>
<keyword evidence="3 4" id="KW-0539">Nucleus</keyword>
<dbReference type="PANTHER" id="PTHR12728">
    <property type="entry name" value="BRIX DOMAIN CONTAINING PROTEIN"/>
    <property type="match status" value="1"/>
</dbReference>
<feature type="compositionally biased region" description="Acidic residues" evidence="5">
    <location>
        <begin position="353"/>
        <end position="371"/>
    </location>
</feature>
<feature type="domain" description="Brix" evidence="6">
    <location>
        <begin position="28"/>
        <end position="290"/>
    </location>
</feature>
<evidence type="ECO:0000256" key="5">
    <source>
        <dbReference type="SAM" id="MobiDB-lite"/>
    </source>
</evidence>
<evidence type="ECO:0000313" key="7">
    <source>
        <dbReference type="EMBL" id="WFD25019.1"/>
    </source>
</evidence>
<feature type="region of interest" description="Disordered" evidence="5">
    <location>
        <begin position="286"/>
        <end position="371"/>
    </location>
</feature>
<comment type="subcellular location">
    <subcellularLocation>
        <location evidence="1 4">Nucleus</location>
        <location evidence="1 4">Nucleolus</location>
    </subcellularLocation>
</comment>
<protein>
    <recommendedName>
        <fullName evidence="4">Ribosome production factor 2 homolog</fullName>
    </recommendedName>
    <alternativeName>
        <fullName evidence="4">Ribosome biogenesis protein RPF2 homolog</fullName>
    </alternativeName>
</protein>
<comment type="similarity">
    <text evidence="2 4">Belongs to the RPF2 family.</text>
</comment>
<feature type="region of interest" description="Disordered" evidence="5">
    <location>
        <begin position="1"/>
        <end position="23"/>
    </location>
</feature>
<dbReference type="InterPro" id="IPR007109">
    <property type="entry name" value="Brix"/>
</dbReference>
<dbReference type="AlphaFoldDB" id="A0AAF0EHW3"/>
<dbReference type="PANTHER" id="PTHR12728:SF0">
    <property type="entry name" value="RIBOSOME PRODUCTION FACTOR 2 HOMOLOG"/>
    <property type="match status" value="1"/>
</dbReference>
<name>A0AAF0EHW3_9BASI</name>
<evidence type="ECO:0000256" key="4">
    <source>
        <dbReference type="RuleBase" id="RU367086"/>
    </source>
</evidence>
<evidence type="ECO:0000256" key="2">
    <source>
        <dbReference type="ARBA" id="ARBA00010782"/>
    </source>
</evidence>
<dbReference type="GO" id="GO:0019843">
    <property type="term" value="F:rRNA binding"/>
    <property type="evidence" value="ECO:0007669"/>
    <property type="project" value="UniProtKB-UniRule"/>
</dbReference>
<dbReference type="PROSITE" id="PS50833">
    <property type="entry name" value="BRIX"/>
    <property type="match status" value="1"/>
</dbReference>
<dbReference type="GO" id="GO:0000027">
    <property type="term" value="P:ribosomal large subunit assembly"/>
    <property type="evidence" value="ECO:0007669"/>
    <property type="project" value="InterPro"/>
</dbReference>
<feature type="compositionally biased region" description="Basic and acidic residues" evidence="5">
    <location>
        <begin position="14"/>
        <end position="23"/>
    </location>
</feature>
<accession>A0AAF0EHW3</accession>
<sequence length="371" mass="40683">MLQTVKPKNARSKRALEKRESKDHENAKTAIFVKGTKTSDKVNLALAELAALKKPDAMPFNKHNDVLPFEDASSIEFWGQKNDASLFVVGSSQKKRPHNLCWVRLFDGQVLDMLEMGILQATSMNQFKSNKPSIGMRPLFHFSGPEFNVEASADRLAAAGADPEPKGAFLHLKSLLLDFYRGEELHPNNIALSGLEHVVSVSVAPSAAAQDTASSAPGADDLASLYRAAGLPTQVTGASAVHRCPPCTILFRVYAVKMLASGTKTPRIELELCGPSLDLELRRRLPASTDRMTEALKRPKTAEQKNTQGKGKRKNIDTDDMGDMVGRVHLGRQDLSSLQVKKVKGLRGAPHFDDEDEQPMDEDDDEDEDDA</sequence>
<evidence type="ECO:0000259" key="6">
    <source>
        <dbReference type="PROSITE" id="PS50833"/>
    </source>
</evidence>